<dbReference type="GO" id="GO:0004392">
    <property type="term" value="F:heme oxygenase (decyclizing) activity"/>
    <property type="evidence" value="ECO:0007669"/>
    <property type="project" value="InterPro"/>
</dbReference>
<dbReference type="GO" id="GO:0006788">
    <property type="term" value="P:heme oxidation"/>
    <property type="evidence" value="ECO:0007669"/>
    <property type="project" value="InterPro"/>
</dbReference>
<gene>
    <name evidence="1" type="ORF">D3Y59_01275</name>
</gene>
<accession>A0A3B7RNH3</accession>
<dbReference type="AlphaFoldDB" id="A0A3B7RNH3"/>
<dbReference type="Gene3D" id="1.20.910.10">
    <property type="entry name" value="Heme oxygenase-like"/>
    <property type="match status" value="1"/>
</dbReference>
<evidence type="ECO:0000313" key="2">
    <source>
        <dbReference type="Proteomes" id="UP000262802"/>
    </source>
</evidence>
<evidence type="ECO:0008006" key="3">
    <source>
        <dbReference type="Google" id="ProtNLM"/>
    </source>
</evidence>
<dbReference type="CDD" id="cd19166">
    <property type="entry name" value="HemeO-bac"/>
    <property type="match status" value="1"/>
</dbReference>
<dbReference type="InterPro" id="IPR016053">
    <property type="entry name" value="Haem_Oase-like"/>
</dbReference>
<keyword evidence="2" id="KW-1185">Reference proteome</keyword>
<dbReference type="KEGG" id="hyh:D3Y59_01275"/>
<evidence type="ECO:0000313" key="1">
    <source>
        <dbReference type="EMBL" id="AYA35797.1"/>
    </source>
</evidence>
<dbReference type="SUPFAM" id="SSF48613">
    <property type="entry name" value="Heme oxygenase-like"/>
    <property type="match status" value="1"/>
</dbReference>
<name>A0A3B7RNH3_9BACT</name>
<dbReference type="OrthoDB" id="114943at2"/>
<sequence length="216" mass="24252">MGQLAGRPGSTFRPGSMLPTFLPITVYRPMLVGLDKPLILQRLRTETQPYHRALEQNEFNRALAAGNITEAIAARFLAKLYGFLRPYEARLRQHAFSPAWQPERRQRAHLIEQDLPAAAHLPECADMPELRTWPQLLGALYVLEGSTLGGQVITRQLAKAGIPTRTYFTGSAEHTGPLWKSFCQLLAAEATPDNEAEIVQSAIQTFQKLHAWIELR</sequence>
<organism evidence="1 2">
    <name type="scientific">Hymenobacter oligotrophus</name>
    <dbReference type="NCBI Taxonomy" id="2319843"/>
    <lineage>
        <taxon>Bacteria</taxon>
        <taxon>Pseudomonadati</taxon>
        <taxon>Bacteroidota</taxon>
        <taxon>Cytophagia</taxon>
        <taxon>Cytophagales</taxon>
        <taxon>Hymenobacteraceae</taxon>
        <taxon>Hymenobacter</taxon>
    </lineage>
</organism>
<protein>
    <recommendedName>
        <fullName evidence="3">Biliverdin-producing heme oxygenase</fullName>
    </recommendedName>
</protein>
<dbReference type="Pfam" id="PF01126">
    <property type="entry name" value="Heme_oxygenase"/>
    <property type="match status" value="1"/>
</dbReference>
<dbReference type="Proteomes" id="UP000262802">
    <property type="component" value="Chromosome"/>
</dbReference>
<proteinExistence type="predicted"/>
<dbReference type="InterPro" id="IPR016084">
    <property type="entry name" value="Haem_Oase-like_multi-hlx"/>
</dbReference>
<dbReference type="EMBL" id="CP032317">
    <property type="protein sequence ID" value="AYA35797.1"/>
    <property type="molecule type" value="Genomic_DNA"/>
</dbReference>
<reference evidence="1 2" key="1">
    <citation type="submission" date="2018-09" db="EMBL/GenBank/DDBJ databases">
        <title>Hymenobacter medium sp. nov., isolated from R2A medium.</title>
        <authorList>
            <person name="Yingchao G."/>
        </authorList>
    </citation>
    <scope>NUCLEOTIDE SEQUENCE [LARGE SCALE GENOMIC DNA]</scope>
    <source>
        <strain evidence="2">sh-6</strain>
    </source>
</reference>